<feature type="compositionally biased region" description="Basic and acidic residues" evidence="1">
    <location>
        <begin position="39"/>
        <end position="52"/>
    </location>
</feature>
<evidence type="ECO:0000256" key="1">
    <source>
        <dbReference type="SAM" id="MobiDB-lite"/>
    </source>
</evidence>
<gene>
    <name evidence="2" type="ORF">PVAG01_00646</name>
</gene>
<feature type="region of interest" description="Disordered" evidence="1">
    <location>
        <begin position="198"/>
        <end position="217"/>
    </location>
</feature>
<feature type="region of interest" description="Disordered" evidence="1">
    <location>
        <begin position="1"/>
        <end position="187"/>
    </location>
</feature>
<dbReference type="Proteomes" id="UP001629113">
    <property type="component" value="Unassembled WGS sequence"/>
</dbReference>
<comment type="caution">
    <text evidence="2">The sequence shown here is derived from an EMBL/GenBank/DDBJ whole genome shotgun (WGS) entry which is preliminary data.</text>
</comment>
<evidence type="ECO:0000313" key="3">
    <source>
        <dbReference type="Proteomes" id="UP001629113"/>
    </source>
</evidence>
<organism evidence="2 3">
    <name type="scientific">Phlyctema vagabunda</name>
    <dbReference type="NCBI Taxonomy" id="108571"/>
    <lineage>
        <taxon>Eukaryota</taxon>
        <taxon>Fungi</taxon>
        <taxon>Dikarya</taxon>
        <taxon>Ascomycota</taxon>
        <taxon>Pezizomycotina</taxon>
        <taxon>Leotiomycetes</taxon>
        <taxon>Helotiales</taxon>
        <taxon>Dermateaceae</taxon>
        <taxon>Phlyctema</taxon>
    </lineage>
</organism>
<reference evidence="2 3" key="1">
    <citation type="submission" date="2024-06" db="EMBL/GenBank/DDBJ databases">
        <title>Complete genome of Phlyctema vagabunda strain 19-DSS-EL-015.</title>
        <authorList>
            <person name="Fiorenzani C."/>
        </authorList>
    </citation>
    <scope>NUCLEOTIDE SEQUENCE [LARGE SCALE GENOMIC DNA]</scope>
    <source>
        <strain evidence="2 3">19-DSS-EL-015</strain>
    </source>
</reference>
<dbReference type="EMBL" id="JBFCZG010000001">
    <property type="protein sequence ID" value="KAL3427137.1"/>
    <property type="molecule type" value="Genomic_DNA"/>
</dbReference>
<keyword evidence="3" id="KW-1185">Reference proteome</keyword>
<feature type="compositionally biased region" description="Polar residues" evidence="1">
    <location>
        <begin position="1"/>
        <end position="14"/>
    </location>
</feature>
<feature type="compositionally biased region" description="Polar residues" evidence="1">
    <location>
        <begin position="103"/>
        <end position="114"/>
    </location>
</feature>
<name>A0ABR4PUU2_9HELO</name>
<protein>
    <submittedName>
        <fullName evidence="2">Uncharacterized protein</fullName>
    </submittedName>
</protein>
<accession>A0ABR4PUU2</accession>
<evidence type="ECO:0000313" key="2">
    <source>
        <dbReference type="EMBL" id="KAL3427137.1"/>
    </source>
</evidence>
<proteinExistence type="predicted"/>
<feature type="compositionally biased region" description="Polar residues" evidence="1">
    <location>
        <begin position="59"/>
        <end position="72"/>
    </location>
</feature>
<sequence length="217" mass="21818">MSSTTNPTHGTKVTTDPERFTNPSTESAGPVASDSLAAESDRAGGEFSENRNSEPLGVSGSNSTFANTNTSGAHKLSAATDAESRSDGNDSATYPSGLGGQSKGTTVTDTTRGSDPNLGGEGRGNLGGSHVDEAPSYVNSQYIDAGKPKGKNLTEGGFSDDDGKNASFNGDIGGKNDPGRLAEQGFDRSNAAVDNVAAVGTGKTDGGKYDTLGDADA</sequence>